<evidence type="ECO:0000313" key="1">
    <source>
        <dbReference type="EMBL" id="CAJ2649523.1"/>
    </source>
</evidence>
<name>A0ACB0JZC6_TRIPR</name>
<reference evidence="1" key="1">
    <citation type="submission" date="2023-10" db="EMBL/GenBank/DDBJ databases">
        <authorList>
            <person name="Rodriguez Cubillos JULIANA M."/>
            <person name="De Vega J."/>
        </authorList>
    </citation>
    <scope>NUCLEOTIDE SEQUENCE</scope>
</reference>
<proteinExistence type="predicted"/>
<dbReference type="EMBL" id="CASHSV030000109">
    <property type="protein sequence ID" value="CAJ2649523.1"/>
    <property type="molecule type" value="Genomic_DNA"/>
</dbReference>
<organism evidence="1 2">
    <name type="scientific">Trifolium pratense</name>
    <name type="common">Red clover</name>
    <dbReference type="NCBI Taxonomy" id="57577"/>
    <lineage>
        <taxon>Eukaryota</taxon>
        <taxon>Viridiplantae</taxon>
        <taxon>Streptophyta</taxon>
        <taxon>Embryophyta</taxon>
        <taxon>Tracheophyta</taxon>
        <taxon>Spermatophyta</taxon>
        <taxon>Magnoliopsida</taxon>
        <taxon>eudicotyledons</taxon>
        <taxon>Gunneridae</taxon>
        <taxon>Pentapetalae</taxon>
        <taxon>rosids</taxon>
        <taxon>fabids</taxon>
        <taxon>Fabales</taxon>
        <taxon>Fabaceae</taxon>
        <taxon>Papilionoideae</taxon>
        <taxon>50 kb inversion clade</taxon>
        <taxon>NPAAA clade</taxon>
        <taxon>Hologalegina</taxon>
        <taxon>IRL clade</taxon>
        <taxon>Trifolieae</taxon>
        <taxon>Trifolium</taxon>
    </lineage>
</organism>
<sequence length="460" mass="53399">MVKIQTFDQTPLEHFSSSRQICSLKNWSAFWARLPSKQINLISSDGVTFEVDCDVAVALMSHRSKDITAETTSVGKLSTKMIIEYCKAHKCLLIDLSQIFSIYRALFTVHFLKVIDTSDRWSKSRLVRLYLATSATMDPYEFITFEEGWQILQNGITKLQNIVEGLPVPNFTCEEHIHLYTTVYYMCKNKVSGHYDQGLYDKYRETCEEYISSKVLPSLQQKKDAPLLRELLERWSKYKYLIKRLSSFFAPLDAHPKHDVPSLEEISFSCFSSLVYEEMNKEIMDAIHAVMELKLAGVEIDPIFVINTLDFFKKCYKWTKKEEEMNHTPPSKQINLISYDGVMFEVDYDVAVALMSHRSKEITTETTCVCKLGSKMMIMMIEYYKANKHDRGMNYIIEVIDGHEFIDDDAQFTNVDPKTLLDYTTCACYMKIYTLAELTWRKVEDLIKGKTTEQIAEIFS</sequence>
<protein>
    <submittedName>
        <fullName evidence="1">Uncharacterized protein</fullName>
    </submittedName>
</protein>
<accession>A0ACB0JZC6</accession>
<evidence type="ECO:0000313" key="2">
    <source>
        <dbReference type="Proteomes" id="UP001177021"/>
    </source>
</evidence>
<dbReference type="Proteomes" id="UP001177021">
    <property type="component" value="Unassembled WGS sequence"/>
</dbReference>
<gene>
    <name evidence="1" type="ORF">MILVUS5_LOCUS17608</name>
</gene>
<keyword evidence="2" id="KW-1185">Reference proteome</keyword>
<comment type="caution">
    <text evidence="1">The sequence shown here is derived from an EMBL/GenBank/DDBJ whole genome shotgun (WGS) entry which is preliminary data.</text>
</comment>